<name>Q5B141_EMENI</name>
<accession>C8VFK1</accession>
<dbReference type="InterPro" id="IPR013176">
    <property type="entry name" value="Ccz1"/>
</dbReference>
<dbReference type="Pfam" id="PF19031">
    <property type="entry name" value="Intu_longin_1"/>
    <property type="match status" value="1"/>
</dbReference>
<dbReference type="GeneID" id="2872030"/>
<feature type="compositionally biased region" description="Pro residues" evidence="2">
    <location>
        <begin position="371"/>
        <end position="385"/>
    </location>
</feature>
<feature type="region of interest" description="Disordered" evidence="2">
    <location>
        <begin position="438"/>
        <end position="484"/>
    </location>
</feature>
<dbReference type="Proteomes" id="UP000000560">
    <property type="component" value="Chromosome V"/>
</dbReference>
<evidence type="ECO:0000313" key="4">
    <source>
        <dbReference type="EMBL" id="CBF81301.1"/>
    </source>
</evidence>
<feature type="region of interest" description="Disordered" evidence="2">
    <location>
        <begin position="325"/>
        <end position="412"/>
    </location>
</feature>
<dbReference type="GO" id="GO:0035658">
    <property type="term" value="C:Mon1-Ccz1 complex"/>
    <property type="evidence" value="ECO:0007669"/>
    <property type="project" value="InterPro"/>
</dbReference>
<dbReference type="STRING" id="227321.Q5B141"/>
<dbReference type="AlphaFoldDB" id="Q5B141"/>
<feature type="region of interest" description="Disordered" evidence="2">
    <location>
        <begin position="779"/>
        <end position="804"/>
    </location>
</feature>
<dbReference type="GO" id="GO:0016192">
    <property type="term" value="P:vesicle-mediated transport"/>
    <property type="evidence" value="ECO:0000318"/>
    <property type="project" value="GO_Central"/>
</dbReference>
<dbReference type="OrthoDB" id="240546at2759"/>
<dbReference type="PANTHER" id="PTHR13056">
    <property type="entry name" value="VACUOLAR FUSION PROTEIN CCZ1 HOMOLOG-RELATED"/>
    <property type="match status" value="1"/>
</dbReference>
<feature type="compositionally biased region" description="Basic residues" evidence="2">
    <location>
        <begin position="332"/>
        <end position="342"/>
    </location>
</feature>
<dbReference type="eggNOG" id="ENOG502R325">
    <property type="taxonomic scope" value="Eukaryota"/>
</dbReference>
<keyword evidence="5" id="KW-1185">Reference proteome</keyword>
<dbReference type="KEGG" id="ani:ANIA_05739"/>
<proteinExistence type="inferred from homology"/>
<dbReference type="PANTHER" id="PTHR13056:SF0">
    <property type="entry name" value="VACUOLAR FUSION PROTEIN CCZ1 HOMOLOG-RELATED"/>
    <property type="match status" value="1"/>
</dbReference>
<reference evidence="5" key="2">
    <citation type="journal article" date="2009" name="Fungal Genet. Biol.">
        <title>The 2008 update of the Aspergillus nidulans genome annotation: a community effort.</title>
        <authorList>
            <person name="Wortman J.R."/>
            <person name="Gilsenan J.M."/>
            <person name="Joardar V."/>
            <person name="Deegan J."/>
            <person name="Clutterbuck J."/>
            <person name="Andersen M.R."/>
            <person name="Archer D."/>
            <person name="Bencina M."/>
            <person name="Braus G."/>
            <person name="Coutinho P."/>
            <person name="von Dohren H."/>
            <person name="Doonan J."/>
            <person name="Driessen A.J."/>
            <person name="Durek P."/>
            <person name="Espeso E."/>
            <person name="Fekete E."/>
            <person name="Flipphi M."/>
            <person name="Estrada C.G."/>
            <person name="Geysens S."/>
            <person name="Goldman G."/>
            <person name="de Groot P.W."/>
            <person name="Hansen K."/>
            <person name="Harris S.D."/>
            <person name="Heinekamp T."/>
            <person name="Helmstaedt K."/>
            <person name="Henrissat B."/>
            <person name="Hofmann G."/>
            <person name="Homan T."/>
            <person name="Horio T."/>
            <person name="Horiuchi H."/>
            <person name="James S."/>
            <person name="Jones M."/>
            <person name="Karaffa L."/>
            <person name="Karanyi Z."/>
            <person name="Kato M."/>
            <person name="Keller N."/>
            <person name="Kelly D.E."/>
            <person name="Kiel J.A."/>
            <person name="Kim J.M."/>
            <person name="van der Klei I.J."/>
            <person name="Klis F.M."/>
            <person name="Kovalchuk A."/>
            <person name="Krasevec N."/>
            <person name="Kubicek C.P."/>
            <person name="Liu B."/>
            <person name="Maccabe A."/>
            <person name="Meyer V."/>
            <person name="Mirabito P."/>
            <person name="Miskei M."/>
            <person name="Mos M."/>
            <person name="Mullins J."/>
            <person name="Nelson D.R."/>
            <person name="Nielsen J."/>
            <person name="Oakley B.R."/>
            <person name="Osmani S.A."/>
            <person name="Pakula T."/>
            <person name="Paszewski A."/>
            <person name="Paulsen I."/>
            <person name="Pilsyk S."/>
            <person name="Pocsi I."/>
            <person name="Punt P.J."/>
            <person name="Ram A.F."/>
            <person name="Ren Q."/>
            <person name="Robellet X."/>
            <person name="Robson G."/>
            <person name="Seiboth B."/>
            <person name="van Solingen P."/>
            <person name="Specht T."/>
            <person name="Sun J."/>
            <person name="Taheri-Talesh N."/>
            <person name="Takeshita N."/>
            <person name="Ussery D."/>
            <person name="vanKuyk P.A."/>
            <person name="Visser H."/>
            <person name="van de Vondervoort P.J."/>
            <person name="de Vries R.P."/>
            <person name="Walton J."/>
            <person name="Xiang X."/>
            <person name="Xiong Y."/>
            <person name="Zeng A.P."/>
            <person name="Brandt B.W."/>
            <person name="Cornell M.J."/>
            <person name="van den Hondel C.A."/>
            <person name="Visser J."/>
            <person name="Oliver S.G."/>
            <person name="Turner G."/>
        </authorList>
    </citation>
    <scope>GENOME REANNOTATION</scope>
    <source>
        <strain evidence="5">FGSC A4 / ATCC 38163 / CBS 112.46 / NRRL 194 / M139</strain>
    </source>
</reference>
<dbReference type="EMBL" id="BN001305">
    <property type="protein sequence ID" value="CBF81301.1"/>
    <property type="molecule type" value="Genomic_DNA"/>
</dbReference>
<reference evidence="5" key="1">
    <citation type="journal article" date="2005" name="Nature">
        <title>Sequencing of Aspergillus nidulans and comparative analysis with A. fumigatus and A. oryzae.</title>
        <authorList>
            <person name="Galagan J.E."/>
            <person name="Calvo S.E."/>
            <person name="Cuomo C."/>
            <person name="Ma L.J."/>
            <person name="Wortman J.R."/>
            <person name="Batzoglou S."/>
            <person name="Lee S.I."/>
            <person name="Basturkmen M."/>
            <person name="Spevak C.C."/>
            <person name="Clutterbuck J."/>
            <person name="Kapitonov V."/>
            <person name="Jurka J."/>
            <person name="Scazzocchio C."/>
            <person name="Farman M."/>
            <person name="Butler J."/>
            <person name="Purcell S."/>
            <person name="Harris S."/>
            <person name="Braus G.H."/>
            <person name="Draht O."/>
            <person name="Busch S."/>
            <person name="D'Enfert C."/>
            <person name="Bouchier C."/>
            <person name="Goldman G.H."/>
            <person name="Bell-Pedersen D."/>
            <person name="Griffiths-Jones S."/>
            <person name="Doonan J.H."/>
            <person name="Yu J."/>
            <person name="Vienken K."/>
            <person name="Pain A."/>
            <person name="Freitag M."/>
            <person name="Selker E.U."/>
            <person name="Archer D.B."/>
            <person name="Penalva M.A."/>
            <person name="Oakley B.R."/>
            <person name="Momany M."/>
            <person name="Tanaka T."/>
            <person name="Kumagai T."/>
            <person name="Asai K."/>
            <person name="Machida M."/>
            <person name="Nierman W.C."/>
            <person name="Denning D.W."/>
            <person name="Caddick M."/>
            <person name="Hynes M."/>
            <person name="Paoletti M."/>
            <person name="Fischer R."/>
            <person name="Miller B."/>
            <person name="Dyer P."/>
            <person name="Sachs M.S."/>
            <person name="Osmani S.A."/>
            <person name="Birren B.W."/>
        </authorList>
    </citation>
    <scope>NUCLEOTIDE SEQUENCE [LARGE SCALE GENOMIC DNA]</scope>
    <source>
        <strain evidence="5">FGSC A4 / ATCC 38163 / CBS 112.46 / NRRL 194 / M139</strain>
    </source>
</reference>
<evidence type="ECO:0000256" key="1">
    <source>
        <dbReference type="ARBA" id="ARBA00005352"/>
    </source>
</evidence>
<sequence length="804" mass="88612">MSEDDFSSVVPAQLSFLAIYNPLLGTTDETIEEQIVFYTSRSSILRRQDSSAATDNKEPGDDLNERLRQVGLAQGMVTFARNFSENKAVDYVETEKTQTVLHELEKDWWILASVDLTRLPNPNNKFASQRDASGALFHYSSRETAPPQLLIQQLRRAHSTFLLHHGPSLHILYENVGRTTFCHLLEDFWLRFAWNWDILLSGNPAVEIYNGIKLAVGGELGIGVGEEEWGSGEREVLEDFVSRTEGLVDLVVSRYGDPYDRAGSSQAASMSENDAEYGWLGSDVYPRPSDGVIFSGVGAVSKSSLVSISQWMEWIYRYGANAYGVGEDPTSPRRRRRRKRVRAASSGKATSNQAPFNAAQGAVPDRSFSPGIPPPLVGGTPPPRPSSQEPKKGAKTQASDGSSQLSEDKESDWITTGTETFVRYLTLGYGSSWTLPGISSGASSPPQIDDSKRNNASESANKNAQKDTKELPSPKGFPRPDNYGRFIIGLQDEVTSLDEGLEERALSKPSASPTEKITKRTIHVQMADSQKETVKSLIVQTRYHFRSSYTYTTSTLSDPSIYHSIHHQLGPLQKPLSASTSTSTAETRINSLPEFNTKSQKQANPVYDLVFDPHNLSIRSSIPNIPDLTSHNQRKAGTSSLSRVETISIHHRVLTTYIETRSRPLELERTCKTSRGWWIVWVRVPTSADNQQDSPEYSAGKDKQQEAFIVRRASDHAALSGHTRNASSIGGGSGARFFRDLGGASSPGSSQTVRMDIAPGKLVEGLGLDARRCRVHVSADAGDDPRACGKENRYAPVHYPESKL</sequence>
<dbReference type="RefSeq" id="XP_663343.1">
    <property type="nucleotide sequence ID" value="XM_658251.1"/>
</dbReference>
<dbReference type="InterPro" id="IPR043987">
    <property type="entry name" value="CCZ1/INTU/HSP4_longin_1"/>
</dbReference>
<evidence type="ECO:0000313" key="5">
    <source>
        <dbReference type="Proteomes" id="UP000000560"/>
    </source>
</evidence>
<organism evidence="4 5">
    <name type="scientific">Emericella nidulans (strain FGSC A4 / ATCC 38163 / CBS 112.46 / NRRL 194 / M139)</name>
    <name type="common">Aspergillus nidulans</name>
    <dbReference type="NCBI Taxonomy" id="227321"/>
    <lineage>
        <taxon>Eukaryota</taxon>
        <taxon>Fungi</taxon>
        <taxon>Dikarya</taxon>
        <taxon>Ascomycota</taxon>
        <taxon>Pezizomycotina</taxon>
        <taxon>Eurotiomycetes</taxon>
        <taxon>Eurotiomycetidae</taxon>
        <taxon>Eurotiales</taxon>
        <taxon>Aspergillaceae</taxon>
        <taxon>Aspergillus</taxon>
        <taxon>Aspergillus subgen. Nidulantes</taxon>
    </lineage>
</organism>
<dbReference type="InParanoid" id="Q5B141"/>
<feature type="compositionally biased region" description="Basic and acidic residues" evidence="2">
    <location>
        <begin position="783"/>
        <end position="793"/>
    </location>
</feature>
<dbReference type="OMA" id="IYDLVWD"/>
<gene>
    <name evidence="4" type="ORF">ANIA_05739</name>
</gene>
<dbReference type="HOGENOM" id="CLU_009628_0_0_1"/>
<evidence type="ECO:0000256" key="2">
    <source>
        <dbReference type="SAM" id="MobiDB-lite"/>
    </source>
</evidence>
<evidence type="ECO:0000259" key="3">
    <source>
        <dbReference type="Pfam" id="PF19031"/>
    </source>
</evidence>
<feature type="domain" description="CCZ1/INTU/HSP4 first Longin" evidence="3">
    <location>
        <begin position="15"/>
        <end position="165"/>
    </location>
</feature>
<accession>Q5B141</accession>
<comment type="similarity">
    <text evidence="1">Belongs to the CCZ1 family.</text>
</comment>
<protein>
    <recommendedName>
        <fullName evidence="3">CCZ1/INTU/HSP4 first Longin domain-containing protein</fullName>
    </recommendedName>
</protein>
<feature type="compositionally biased region" description="Polar residues" evidence="2">
    <location>
        <begin position="396"/>
        <end position="405"/>
    </location>
</feature>